<feature type="compositionally biased region" description="Basic and acidic residues" evidence="1">
    <location>
        <begin position="587"/>
        <end position="624"/>
    </location>
</feature>
<feature type="compositionally biased region" description="Low complexity" evidence="1">
    <location>
        <begin position="480"/>
        <end position="491"/>
    </location>
</feature>
<sequence>MAGPKAAALLLLLSSLASASVPVARGEASSAVASSAASTATASCWHYFLTATLTEDDTEQNEDSTTTSTRRRRGHGQISHIDHLERRGHDVFSELGTCSLGTKIYKPPYPRSKTIQKIQESTSGWEFLGYFIPKLDECEAAATYTTIAQSADVPKATAAYWETVQANAKDTYLALGTQITTTNADQPHINIDHVYELQILDSFLTAMIEKYGFCDDFKTWFLTLDSSFTNKQGKHVSRLQRIYSYLPSITYPDVVAEDSRLNSYKAPMFASDSLSGLPTPSGSGDDLQSNALSIMNTMAVVVAMLRDSSIAELFKASNTRIYKAFLGIDNLQNTECNASPSPEGGWASAYSSWMEEFVKTQAAAVSSRISSVSAQVSSTEAAGVKNVYGKALDAFNAAYPTASWEWDSTQLLDWSGGDAVAFAKRGGSSVAACTPTASSSAAVSHSHSVTATHTGSTAVETSSRATHISATHSSKPPALTPTTHTSTLTQTEAKTHSSGSAEIKHSSSTKVVDTETAPATSTAVTKTTSSEVKKTTTTTTSAKDTPTTASAESTSTTAKETTTSTTAKETTSTTSSTSTSTTSTTTKESKTTTTEKETTTSEAKETDKTTTTKEETKTTKKSSTETEESSSCKKKKCKKGKCTCEA</sequence>
<dbReference type="STRING" id="1448321.A0A317VVG6"/>
<protein>
    <submittedName>
        <fullName evidence="3">Uncharacterized protein</fullName>
    </submittedName>
</protein>
<dbReference type="OrthoDB" id="3257981at2759"/>
<dbReference type="Proteomes" id="UP000247233">
    <property type="component" value="Unassembled WGS sequence"/>
</dbReference>
<evidence type="ECO:0000256" key="1">
    <source>
        <dbReference type="SAM" id="MobiDB-lite"/>
    </source>
</evidence>
<feature type="compositionally biased region" description="Low complexity" evidence="1">
    <location>
        <begin position="516"/>
        <end position="586"/>
    </location>
</feature>
<dbReference type="GeneID" id="37064083"/>
<organism evidence="3 4">
    <name type="scientific">Aspergillus heteromorphus CBS 117.55</name>
    <dbReference type="NCBI Taxonomy" id="1448321"/>
    <lineage>
        <taxon>Eukaryota</taxon>
        <taxon>Fungi</taxon>
        <taxon>Dikarya</taxon>
        <taxon>Ascomycota</taxon>
        <taxon>Pezizomycotina</taxon>
        <taxon>Eurotiomycetes</taxon>
        <taxon>Eurotiomycetidae</taxon>
        <taxon>Eurotiales</taxon>
        <taxon>Aspergillaceae</taxon>
        <taxon>Aspergillus</taxon>
        <taxon>Aspergillus subgen. Circumdati</taxon>
    </lineage>
</organism>
<feature type="region of interest" description="Disordered" evidence="1">
    <location>
        <begin position="441"/>
        <end position="646"/>
    </location>
</feature>
<keyword evidence="4" id="KW-1185">Reference proteome</keyword>
<dbReference type="RefSeq" id="XP_025397738.1">
    <property type="nucleotide sequence ID" value="XM_025541846.1"/>
</dbReference>
<evidence type="ECO:0000313" key="4">
    <source>
        <dbReference type="Proteomes" id="UP000247233"/>
    </source>
</evidence>
<feature type="region of interest" description="Disordered" evidence="1">
    <location>
        <begin position="56"/>
        <end position="79"/>
    </location>
</feature>
<reference evidence="3 4" key="1">
    <citation type="submission" date="2016-12" db="EMBL/GenBank/DDBJ databases">
        <title>The genomes of Aspergillus section Nigri reveals drivers in fungal speciation.</title>
        <authorList>
            <consortium name="DOE Joint Genome Institute"/>
            <person name="Vesth T.C."/>
            <person name="Nybo J."/>
            <person name="Theobald S."/>
            <person name="Brandl J."/>
            <person name="Frisvad J.C."/>
            <person name="Nielsen K.F."/>
            <person name="Lyhne E.K."/>
            <person name="Kogle M.E."/>
            <person name="Kuo A."/>
            <person name="Riley R."/>
            <person name="Clum A."/>
            <person name="Nolan M."/>
            <person name="Lipzen A."/>
            <person name="Salamov A."/>
            <person name="Henrissat B."/>
            <person name="Wiebenga A."/>
            <person name="De Vries R.P."/>
            <person name="Grigoriev I.V."/>
            <person name="Mortensen U.H."/>
            <person name="Andersen M.R."/>
            <person name="Baker S.E."/>
        </authorList>
    </citation>
    <scope>NUCLEOTIDE SEQUENCE [LARGE SCALE GENOMIC DNA]</scope>
    <source>
        <strain evidence="3 4">CBS 117.55</strain>
    </source>
</reference>
<comment type="caution">
    <text evidence="3">The sequence shown here is derived from an EMBL/GenBank/DDBJ whole genome shotgun (WGS) entry which is preliminary data.</text>
</comment>
<dbReference type="PANTHER" id="PTHR38631">
    <property type="match status" value="1"/>
</dbReference>
<feature type="compositionally biased region" description="Low complexity" evidence="1">
    <location>
        <begin position="441"/>
        <end position="459"/>
    </location>
</feature>
<accession>A0A317VVG6</accession>
<keyword evidence="2" id="KW-0732">Signal</keyword>
<feature type="signal peptide" evidence="2">
    <location>
        <begin position="1"/>
        <end position="19"/>
    </location>
</feature>
<feature type="compositionally biased region" description="Polar residues" evidence="1">
    <location>
        <begin position="460"/>
        <end position="474"/>
    </location>
</feature>
<dbReference type="VEuPathDB" id="FungiDB:BO70DRAFT_354006"/>
<evidence type="ECO:0000313" key="3">
    <source>
        <dbReference type="EMBL" id="PWY76977.1"/>
    </source>
</evidence>
<gene>
    <name evidence="3" type="ORF">BO70DRAFT_354006</name>
</gene>
<feature type="chain" id="PRO_5016444765" evidence="2">
    <location>
        <begin position="20"/>
        <end position="646"/>
    </location>
</feature>
<dbReference type="AlphaFoldDB" id="A0A317VVG6"/>
<dbReference type="PANTHER" id="PTHR38631:SF1">
    <property type="entry name" value="DUF2780 DOMAIN-CONTAINING PROTEIN-RELATED"/>
    <property type="match status" value="1"/>
</dbReference>
<dbReference type="EMBL" id="MSFL01000019">
    <property type="protein sequence ID" value="PWY76977.1"/>
    <property type="molecule type" value="Genomic_DNA"/>
</dbReference>
<feature type="compositionally biased region" description="Polar residues" evidence="1">
    <location>
        <begin position="496"/>
        <end position="511"/>
    </location>
</feature>
<name>A0A317VVG6_9EURO</name>
<proteinExistence type="predicted"/>
<feature type="compositionally biased region" description="Basic residues" evidence="1">
    <location>
        <begin position="632"/>
        <end position="646"/>
    </location>
</feature>
<evidence type="ECO:0000256" key="2">
    <source>
        <dbReference type="SAM" id="SignalP"/>
    </source>
</evidence>